<dbReference type="Pfam" id="PF10011">
    <property type="entry name" value="DUF2254"/>
    <property type="match status" value="1"/>
</dbReference>
<dbReference type="OrthoDB" id="2955631at2"/>
<reference evidence="2 3" key="1">
    <citation type="submission" date="2018-04" db="EMBL/GenBank/DDBJ databases">
        <title>Massilia violaceinigra sp. nov., a novel purple-pigmented bacterium isolated from Tianshan glacier, Xinjiang, China.</title>
        <authorList>
            <person name="Wang H."/>
        </authorList>
    </citation>
    <scope>NUCLEOTIDE SEQUENCE [LARGE SCALE GENOMIC DNA]</scope>
    <source>
        <strain evidence="2 3">B448-2</strain>
    </source>
</reference>
<evidence type="ECO:0000256" key="1">
    <source>
        <dbReference type="SAM" id="Phobius"/>
    </source>
</evidence>
<name>A0A2U2HLU2_9BURK</name>
<dbReference type="RefSeq" id="WP_106757571.1">
    <property type="nucleotide sequence ID" value="NZ_PXWF02000191.1"/>
</dbReference>
<feature type="transmembrane region" description="Helical" evidence="1">
    <location>
        <begin position="12"/>
        <end position="34"/>
    </location>
</feature>
<dbReference type="AlphaFoldDB" id="A0A2U2HLU2"/>
<protein>
    <submittedName>
        <fullName evidence="2">DUF2254 domain-containing protein</fullName>
    </submittedName>
</protein>
<accession>A0A2U2HLU2</accession>
<keyword evidence="1" id="KW-1133">Transmembrane helix</keyword>
<organism evidence="2 3">
    <name type="scientific">Massilia glaciei</name>
    <dbReference type="NCBI Taxonomy" id="1524097"/>
    <lineage>
        <taxon>Bacteria</taxon>
        <taxon>Pseudomonadati</taxon>
        <taxon>Pseudomonadota</taxon>
        <taxon>Betaproteobacteria</taxon>
        <taxon>Burkholderiales</taxon>
        <taxon>Oxalobacteraceae</taxon>
        <taxon>Telluria group</taxon>
        <taxon>Massilia</taxon>
    </lineage>
</organism>
<evidence type="ECO:0000313" key="2">
    <source>
        <dbReference type="EMBL" id="PWF48484.1"/>
    </source>
</evidence>
<gene>
    <name evidence="2" type="ORF">C7C56_011655</name>
</gene>
<keyword evidence="1" id="KW-0472">Membrane</keyword>
<sequence>MNKVVRVWQNIGNSLWFIPAVIMVLAVVLALFAIEADSRISAEFPRRWPRVFGTSTDGARGVLQVIASAILTVAGLTFSITVLVLSLAASQYAPRVIRTFMSKRPTQMVGAPKGQVR</sequence>
<dbReference type="EMBL" id="PXWF02000191">
    <property type="protein sequence ID" value="PWF48484.1"/>
    <property type="molecule type" value="Genomic_DNA"/>
</dbReference>
<proteinExistence type="predicted"/>
<evidence type="ECO:0000313" key="3">
    <source>
        <dbReference type="Proteomes" id="UP000241421"/>
    </source>
</evidence>
<dbReference type="InterPro" id="IPR018723">
    <property type="entry name" value="DUF2254_membrane"/>
</dbReference>
<comment type="caution">
    <text evidence="2">The sequence shown here is derived from an EMBL/GenBank/DDBJ whole genome shotgun (WGS) entry which is preliminary data.</text>
</comment>
<dbReference type="Proteomes" id="UP000241421">
    <property type="component" value="Unassembled WGS sequence"/>
</dbReference>
<keyword evidence="1" id="KW-0812">Transmembrane</keyword>
<feature type="transmembrane region" description="Helical" evidence="1">
    <location>
        <begin position="65"/>
        <end position="88"/>
    </location>
</feature>
<keyword evidence="3" id="KW-1185">Reference proteome</keyword>